<keyword evidence="3" id="KW-0812">Transmembrane</keyword>
<comment type="similarity">
    <text evidence="2 6">Belongs to the peroxisomal membrane protein PXMP2/4 family.</text>
</comment>
<comment type="caution">
    <text evidence="7">The sequence shown here is derived from an EMBL/GenBank/DDBJ whole genome shotgun (WGS) entry which is preliminary data.</text>
</comment>
<keyword evidence="5" id="KW-0472">Membrane</keyword>
<dbReference type="GO" id="GO:0016020">
    <property type="term" value="C:membrane"/>
    <property type="evidence" value="ECO:0007669"/>
    <property type="project" value="UniProtKB-SubCell"/>
</dbReference>
<dbReference type="STRING" id="1263082.A0A068RP93"/>
<dbReference type="InterPro" id="IPR007248">
    <property type="entry name" value="Mpv17_PMP22"/>
</dbReference>
<proteinExistence type="inferred from homology"/>
<evidence type="ECO:0000256" key="3">
    <source>
        <dbReference type="ARBA" id="ARBA00022692"/>
    </source>
</evidence>
<dbReference type="Proteomes" id="UP000027586">
    <property type="component" value="Unassembled WGS sequence"/>
</dbReference>
<accession>A0A068RP93</accession>
<evidence type="ECO:0000313" key="8">
    <source>
        <dbReference type="Proteomes" id="UP000027586"/>
    </source>
</evidence>
<protein>
    <submittedName>
        <fullName evidence="7">Integral membrane mpv17 pmp22</fullName>
    </submittedName>
</protein>
<comment type="subcellular location">
    <subcellularLocation>
        <location evidence="1">Membrane</location>
        <topology evidence="1">Multi-pass membrane protein</topology>
    </subcellularLocation>
</comment>
<dbReference type="OrthoDB" id="10267969at2759"/>
<evidence type="ECO:0000256" key="1">
    <source>
        <dbReference type="ARBA" id="ARBA00004141"/>
    </source>
</evidence>
<dbReference type="VEuPathDB" id="FungiDB:LCOR_03051.1"/>
<evidence type="ECO:0000313" key="7">
    <source>
        <dbReference type="EMBL" id="CDH51447.1"/>
    </source>
</evidence>
<keyword evidence="4" id="KW-1133">Transmembrane helix</keyword>
<dbReference type="PANTHER" id="PTHR11266:SF50">
    <property type="entry name" value="VACUOLAR MEMBRANE PROTEIN YOR292C"/>
    <property type="match status" value="1"/>
</dbReference>
<dbReference type="PANTHER" id="PTHR11266">
    <property type="entry name" value="PEROXISOMAL MEMBRANE PROTEIN 2, PXMP2 MPV17"/>
    <property type="match status" value="1"/>
</dbReference>
<evidence type="ECO:0000256" key="6">
    <source>
        <dbReference type="RuleBase" id="RU363053"/>
    </source>
</evidence>
<dbReference type="AlphaFoldDB" id="A0A068RP93"/>
<name>A0A068RP93_9FUNG</name>
<evidence type="ECO:0000256" key="4">
    <source>
        <dbReference type="ARBA" id="ARBA00022989"/>
    </source>
</evidence>
<dbReference type="Pfam" id="PF04117">
    <property type="entry name" value="Mpv17_PMP22"/>
    <property type="match status" value="1"/>
</dbReference>
<evidence type="ECO:0000256" key="2">
    <source>
        <dbReference type="ARBA" id="ARBA00006824"/>
    </source>
</evidence>
<reference evidence="7" key="1">
    <citation type="submission" date="2013-08" db="EMBL/GenBank/DDBJ databases">
        <title>Gene expansion shapes genome architecture in the human pathogen Lichtheimia corymbifera: an evolutionary genomics analysis in the ancient terrestrial Mucorales (Mucoromycotina).</title>
        <authorList>
            <person name="Schwartze V.U."/>
            <person name="Winter S."/>
            <person name="Shelest E."/>
            <person name="Marcet-Houben M."/>
            <person name="Horn F."/>
            <person name="Wehner S."/>
            <person name="Hoffmann K."/>
            <person name="Riege K."/>
            <person name="Sammeth M."/>
            <person name="Nowrousian M."/>
            <person name="Valiante V."/>
            <person name="Linde J."/>
            <person name="Jacobsen I.D."/>
            <person name="Marz M."/>
            <person name="Brakhage A.A."/>
            <person name="Gabaldon T."/>
            <person name="Bocker S."/>
            <person name="Voigt K."/>
        </authorList>
    </citation>
    <scope>NUCLEOTIDE SEQUENCE [LARGE SCALE GENOMIC DNA]</scope>
    <source>
        <strain evidence="7">FSU 9682</strain>
    </source>
</reference>
<sequence length="230" mass="26397">MNALRAFRDAYNRSYNKRPIFTLCVTNCVLGAISDSLAQGITYYDYRKNHKRFPEIMDKQLPENVREHEDLWPPPPAYDPFRTVRFAFYNFCIAPIVGKWYMVLDRYFPMPAAGAALASTRAKDIIAIKRMAVDQAFFAPSSLAVFFTVMGLAETGKWAAVKEKFHDAYKPALVANYTVWPLVQLVNFKLMPLQYRLPFVSTLGILWNAYLSWINSATREEAKAIESQLV</sequence>
<dbReference type="GO" id="GO:0005739">
    <property type="term" value="C:mitochondrion"/>
    <property type="evidence" value="ECO:0007669"/>
    <property type="project" value="TreeGrafter"/>
</dbReference>
<evidence type="ECO:0000256" key="5">
    <source>
        <dbReference type="ARBA" id="ARBA00023136"/>
    </source>
</evidence>
<gene>
    <name evidence="7" type="ORF">LCOR_03051.1</name>
</gene>
<organism evidence="7 8">
    <name type="scientific">Lichtheimia corymbifera JMRC:FSU:9682</name>
    <dbReference type="NCBI Taxonomy" id="1263082"/>
    <lineage>
        <taxon>Eukaryota</taxon>
        <taxon>Fungi</taxon>
        <taxon>Fungi incertae sedis</taxon>
        <taxon>Mucoromycota</taxon>
        <taxon>Mucoromycotina</taxon>
        <taxon>Mucoromycetes</taxon>
        <taxon>Mucorales</taxon>
        <taxon>Lichtheimiaceae</taxon>
        <taxon>Lichtheimia</taxon>
    </lineage>
</organism>
<keyword evidence="8" id="KW-1185">Reference proteome</keyword>
<dbReference type="EMBL" id="CBTN010000010">
    <property type="protein sequence ID" value="CDH51447.1"/>
    <property type="molecule type" value="Genomic_DNA"/>
</dbReference>